<accession>A0A5N5MNF3</accession>
<reference evidence="2" key="1">
    <citation type="journal article" date="2019" name="Gigascience">
        <title>De novo genome assembly of the endangered Acer yangbiense, a plant species with extremely small populations endemic to Yunnan Province, China.</title>
        <authorList>
            <person name="Yang J."/>
            <person name="Wariss H.M."/>
            <person name="Tao L."/>
            <person name="Zhang R."/>
            <person name="Yun Q."/>
            <person name="Hollingsworth P."/>
            <person name="Dao Z."/>
            <person name="Luo G."/>
            <person name="Guo H."/>
            <person name="Ma Y."/>
            <person name="Sun W."/>
        </authorList>
    </citation>
    <scope>NUCLEOTIDE SEQUENCE [LARGE SCALE GENOMIC DNA]</scope>
    <source>
        <strain evidence="2">cv. br00</strain>
    </source>
</reference>
<proteinExistence type="predicted"/>
<keyword evidence="2" id="KW-1185">Reference proteome</keyword>
<protein>
    <submittedName>
        <fullName evidence="1">Uncharacterized protein</fullName>
    </submittedName>
</protein>
<sequence length="120" mass="13500">MLLRYRSHPISENNGSRVSYVCLGGDIGRVGSFAAEGIRATWGLKGQLQNVNESRAVLQHAGKMKVNDESTIPTWVIILKMFWTSLIMRMNAADCEEAGKENTVLDDAWDEDQKKFKKIL</sequence>
<name>A0A5N5MNF3_9ROSI</name>
<organism evidence="1 2">
    <name type="scientific">Salix brachista</name>
    <dbReference type="NCBI Taxonomy" id="2182728"/>
    <lineage>
        <taxon>Eukaryota</taxon>
        <taxon>Viridiplantae</taxon>
        <taxon>Streptophyta</taxon>
        <taxon>Embryophyta</taxon>
        <taxon>Tracheophyta</taxon>
        <taxon>Spermatophyta</taxon>
        <taxon>Magnoliopsida</taxon>
        <taxon>eudicotyledons</taxon>
        <taxon>Gunneridae</taxon>
        <taxon>Pentapetalae</taxon>
        <taxon>rosids</taxon>
        <taxon>fabids</taxon>
        <taxon>Malpighiales</taxon>
        <taxon>Salicaceae</taxon>
        <taxon>Saliceae</taxon>
        <taxon>Salix</taxon>
    </lineage>
</organism>
<dbReference type="Proteomes" id="UP000326939">
    <property type="component" value="Chromosome 5"/>
</dbReference>
<evidence type="ECO:0000313" key="2">
    <source>
        <dbReference type="Proteomes" id="UP000326939"/>
    </source>
</evidence>
<comment type="caution">
    <text evidence="1">The sequence shown here is derived from an EMBL/GenBank/DDBJ whole genome shotgun (WGS) entry which is preliminary data.</text>
</comment>
<gene>
    <name evidence="1" type="ORF">DKX38_007508</name>
</gene>
<evidence type="ECO:0000313" key="1">
    <source>
        <dbReference type="EMBL" id="KAB5556599.1"/>
    </source>
</evidence>
<dbReference type="EMBL" id="VDCV01000005">
    <property type="protein sequence ID" value="KAB5556599.1"/>
    <property type="molecule type" value="Genomic_DNA"/>
</dbReference>
<dbReference type="AlphaFoldDB" id="A0A5N5MNF3"/>